<reference evidence="4" key="1">
    <citation type="journal article" date="2017" name="Nature">
        <title>The genome of Chenopodium quinoa.</title>
        <authorList>
            <person name="Jarvis D.E."/>
            <person name="Ho Y.S."/>
            <person name="Lightfoot D.J."/>
            <person name="Schmoeckel S.M."/>
            <person name="Li B."/>
            <person name="Borm T.J.A."/>
            <person name="Ohyanagi H."/>
            <person name="Mineta K."/>
            <person name="Michell C.T."/>
            <person name="Saber N."/>
            <person name="Kharbatia N.M."/>
            <person name="Rupper R.R."/>
            <person name="Sharp A.R."/>
            <person name="Dally N."/>
            <person name="Boughton B.A."/>
            <person name="Woo Y.H."/>
            <person name="Gao G."/>
            <person name="Schijlen E.G.W.M."/>
            <person name="Guo X."/>
            <person name="Momin A.A."/>
            <person name="Negrao S."/>
            <person name="Al-Babili S."/>
            <person name="Gehring C."/>
            <person name="Roessner U."/>
            <person name="Jung C."/>
            <person name="Murphy K."/>
            <person name="Arold S.T."/>
            <person name="Gojobori T."/>
            <person name="van der Linden C.G."/>
            <person name="van Loo E.N."/>
            <person name="Jellen E.N."/>
            <person name="Maughan P.J."/>
            <person name="Tester M."/>
        </authorList>
    </citation>
    <scope>NUCLEOTIDE SEQUENCE [LARGE SCALE GENOMIC DNA]</scope>
    <source>
        <strain evidence="4">cv. PI 614886</strain>
    </source>
</reference>
<evidence type="ECO:0000256" key="3">
    <source>
        <dbReference type="PROSITE-ProRule" id="PRU00708"/>
    </source>
</evidence>
<proteinExistence type="inferred from homology"/>
<dbReference type="Pfam" id="PF01535">
    <property type="entry name" value="PPR"/>
    <property type="match status" value="2"/>
</dbReference>
<evidence type="ECO:0000256" key="2">
    <source>
        <dbReference type="ARBA" id="ARBA00022737"/>
    </source>
</evidence>
<dbReference type="FunFam" id="1.25.40.10:FF:000525">
    <property type="entry name" value="Pentatricopeptide (PPR) repeat-containing protein-like"/>
    <property type="match status" value="1"/>
</dbReference>
<comment type="similarity">
    <text evidence="1">Belongs to the ARG7 family.</text>
</comment>
<name>A0A803LPH9_CHEQI</name>
<organism evidence="4 5">
    <name type="scientific">Chenopodium quinoa</name>
    <name type="common">Quinoa</name>
    <dbReference type="NCBI Taxonomy" id="63459"/>
    <lineage>
        <taxon>Eukaryota</taxon>
        <taxon>Viridiplantae</taxon>
        <taxon>Streptophyta</taxon>
        <taxon>Embryophyta</taxon>
        <taxon>Tracheophyta</taxon>
        <taxon>Spermatophyta</taxon>
        <taxon>Magnoliopsida</taxon>
        <taxon>eudicotyledons</taxon>
        <taxon>Gunneridae</taxon>
        <taxon>Pentapetalae</taxon>
        <taxon>Caryophyllales</taxon>
        <taxon>Chenopodiaceae</taxon>
        <taxon>Chenopodioideae</taxon>
        <taxon>Atripliceae</taxon>
        <taxon>Chenopodium</taxon>
    </lineage>
</organism>
<sequence>MIAHTKEIVLKRHNKIQGGVPKGHLAVYVGYYSEGKKRYVVPLSCLNNPAFQALLSLAEEEFGYSHPTGGLTIPCDEETFIHLERAHLAKEVIYCAQRQLQLAVTGNIPAFTHQTLTNFFFSVSSQNPLPFNILLADFSKSGFSYLALRTFSLMHIHGVPLDSYSLCSALTAASSAKTVNFGKQMHTYIMKAGWSRSVFVGSAVVGLYSRSLFIDDAEMAFYEIPMKNSVCANALLAGYSEAKLWIRGIELFRKMPLLNLKYDHFTLTAALCACAGLSAIGLGKQVHAYVLRVTSGIDTDVVLLSSLIEMYGRCGLVSKAVQVFNLSGLELGVKEKRDVVLWTSMLGSYGRSGHYIQVISLYQDMLVERVRPDGVAFVSVISACANTGQVDLGLSYFESMIHDFALDPGPEHFSCVVDMLCKAGDLEKAWKLMSQMAGKGLVIYVSLWGSLLNACKEHGNVNLARMAAKKALELEPKNAGVLALLSNLYAQFNMWDEIEHLSNLMKEQGIKKDAGCSWIEVTS</sequence>
<dbReference type="Gene3D" id="1.25.40.10">
    <property type="entry name" value="Tetratricopeptide repeat domain"/>
    <property type="match status" value="2"/>
</dbReference>
<dbReference type="PROSITE" id="PS51375">
    <property type="entry name" value="PPR"/>
    <property type="match status" value="2"/>
</dbReference>
<evidence type="ECO:0000256" key="1">
    <source>
        <dbReference type="ARBA" id="ARBA00006974"/>
    </source>
</evidence>
<dbReference type="Proteomes" id="UP000596660">
    <property type="component" value="Unplaced"/>
</dbReference>
<keyword evidence="2" id="KW-0677">Repeat</keyword>
<dbReference type="Pfam" id="PF13041">
    <property type="entry name" value="PPR_2"/>
    <property type="match status" value="1"/>
</dbReference>
<dbReference type="Pfam" id="PF02519">
    <property type="entry name" value="Auxin_inducible"/>
    <property type="match status" value="1"/>
</dbReference>
<dbReference type="PANTHER" id="PTHR47926">
    <property type="entry name" value="PENTATRICOPEPTIDE REPEAT-CONTAINING PROTEIN"/>
    <property type="match status" value="1"/>
</dbReference>
<dbReference type="FunFam" id="1.25.40.10:FF:000755">
    <property type="entry name" value="Pentatricopeptide repeat-containing protein"/>
    <property type="match status" value="1"/>
</dbReference>
<dbReference type="InterPro" id="IPR046848">
    <property type="entry name" value="E_motif"/>
</dbReference>
<accession>A0A803LPH9</accession>
<dbReference type="SUPFAM" id="SSF48452">
    <property type="entry name" value="TPR-like"/>
    <property type="match status" value="1"/>
</dbReference>
<dbReference type="NCBIfam" id="TIGR00756">
    <property type="entry name" value="PPR"/>
    <property type="match status" value="2"/>
</dbReference>
<keyword evidence="5" id="KW-1185">Reference proteome</keyword>
<dbReference type="InterPro" id="IPR011990">
    <property type="entry name" value="TPR-like_helical_dom_sf"/>
</dbReference>
<dbReference type="GO" id="GO:0009733">
    <property type="term" value="P:response to auxin"/>
    <property type="evidence" value="ECO:0007669"/>
    <property type="project" value="InterPro"/>
</dbReference>
<dbReference type="GO" id="GO:0003723">
    <property type="term" value="F:RNA binding"/>
    <property type="evidence" value="ECO:0007669"/>
    <property type="project" value="InterPro"/>
</dbReference>
<evidence type="ECO:0000313" key="4">
    <source>
        <dbReference type="EnsemblPlants" id="AUR62016858-RA:cds"/>
    </source>
</evidence>
<reference evidence="4" key="2">
    <citation type="submission" date="2021-03" db="UniProtKB">
        <authorList>
            <consortium name="EnsemblPlants"/>
        </authorList>
    </citation>
    <scope>IDENTIFICATION</scope>
</reference>
<dbReference type="Pfam" id="PF12854">
    <property type="entry name" value="PPR_1"/>
    <property type="match status" value="1"/>
</dbReference>
<dbReference type="InterPro" id="IPR003676">
    <property type="entry name" value="SAUR_fam"/>
</dbReference>
<evidence type="ECO:0000313" key="5">
    <source>
        <dbReference type="Proteomes" id="UP000596660"/>
    </source>
</evidence>
<dbReference type="InterPro" id="IPR002885">
    <property type="entry name" value="PPR_rpt"/>
</dbReference>
<feature type="repeat" description="PPR" evidence="3">
    <location>
        <begin position="409"/>
        <end position="443"/>
    </location>
</feature>
<dbReference type="EnsemblPlants" id="AUR62016858-RA">
    <property type="protein sequence ID" value="AUR62016858-RA:cds"/>
    <property type="gene ID" value="AUR62016858"/>
</dbReference>
<dbReference type="Gramene" id="AUR62016858-RA">
    <property type="protein sequence ID" value="AUR62016858-RA:cds"/>
    <property type="gene ID" value="AUR62016858"/>
</dbReference>
<dbReference type="PANTHER" id="PTHR47926:SF386">
    <property type="entry name" value="PENTATRICOPEPTIDE REPEAT-CONTAINING PROTEIN"/>
    <property type="match status" value="1"/>
</dbReference>
<dbReference type="Pfam" id="PF20431">
    <property type="entry name" value="E_motif"/>
    <property type="match status" value="1"/>
</dbReference>
<dbReference type="AlphaFoldDB" id="A0A803LPH9"/>
<protein>
    <submittedName>
        <fullName evidence="4">Uncharacterized protein</fullName>
    </submittedName>
</protein>
<dbReference type="OMA" id="KTFSFMH"/>
<dbReference type="InterPro" id="IPR046960">
    <property type="entry name" value="PPR_At4g14850-like_plant"/>
</dbReference>
<dbReference type="GO" id="GO:0009451">
    <property type="term" value="P:RNA modification"/>
    <property type="evidence" value="ECO:0007669"/>
    <property type="project" value="InterPro"/>
</dbReference>
<feature type="repeat" description="PPR" evidence="3">
    <location>
        <begin position="338"/>
        <end position="372"/>
    </location>
</feature>